<evidence type="ECO:0000256" key="7">
    <source>
        <dbReference type="SAM" id="Phobius"/>
    </source>
</evidence>
<feature type="transmembrane region" description="Helical" evidence="7">
    <location>
        <begin position="208"/>
        <end position="230"/>
    </location>
</feature>
<feature type="transmembrane region" description="Helical" evidence="7">
    <location>
        <begin position="12"/>
        <end position="37"/>
    </location>
</feature>
<feature type="transmembrane region" description="Helical" evidence="7">
    <location>
        <begin position="293"/>
        <end position="311"/>
    </location>
</feature>
<keyword evidence="4 7" id="KW-0812">Transmembrane</keyword>
<keyword evidence="6 7" id="KW-0472">Membrane</keyword>
<keyword evidence="5 7" id="KW-1133">Transmembrane helix</keyword>
<dbReference type="InterPro" id="IPR020846">
    <property type="entry name" value="MFS_dom"/>
</dbReference>
<comment type="caution">
    <text evidence="9">The sequence shown here is derived from an EMBL/GenBank/DDBJ whole genome shotgun (WGS) entry which is preliminary data.</text>
</comment>
<dbReference type="SUPFAM" id="SSF103473">
    <property type="entry name" value="MFS general substrate transporter"/>
    <property type="match status" value="1"/>
</dbReference>
<sequence>MTRTEWRAGVTLAFILALRMLGLFLVLPVFSVFARTLPGGDNIFMAGLAFGVFGLAQAFMQIPFGIASDRFGRKPVIVIGLLLYAAGSLLAMWAPDIHWMIAARILQGTGAISAAVTALAADLVRDQHRTKVMAMIGSTIGLVFAGSLVLSPALYGWVGMDGMFLFIAVLALTAIPLLLKVVPDPDHAPEVKPTPFARVIADRQLMRLNFGMFTVHMVQMAMFLMVPLALVEVMGMPVAEHWTLYLPIVLASFVVMVPAIVWAEKRARVKTVFLAAIVTLIASQFVFLAQVGLMWVLVGGLFVFFIAFNLLEALLPSLVSRIAPPAAKGAALGVFNTAQSVGAATGSAIGGAIALRFGASGVFGFCIALAIAWWLWARSMQPPPVVALREYAVGDHVDIEWLRERLLELPGVREASVERDRRMAYLKVNLELWDEEGVRRLLDAPAAA</sequence>
<evidence type="ECO:0000256" key="5">
    <source>
        <dbReference type="ARBA" id="ARBA00022989"/>
    </source>
</evidence>
<keyword evidence="2" id="KW-0813">Transport</keyword>
<evidence type="ECO:0000256" key="2">
    <source>
        <dbReference type="ARBA" id="ARBA00022448"/>
    </source>
</evidence>
<protein>
    <submittedName>
        <fullName evidence="9">Permease of the major facilitator superfamily</fullName>
    </submittedName>
</protein>
<evidence type="ECO:0000259" key="8">
    <source>
        <dbReference type="PROSITE" id="PS50850"/>
    </source>
</evidence>
<feature type="transmembrane region" description="Helical" evidence="7">
    <location>
        <begin position="101"/>
        <end position="120"/>
    </location>
</feature>
<name>F5RHX4_METUF</name>
<dbReference type="Proteomes" id="UP000005019">
    <property type="component" value="Unassembled WGS sequence"/>
</dbReference>
<dbReference type="InterPro" id="IPR011701">
    <property type="entry name" value="MFS"/>
</dbReference>
<dbReference type="eggNOG" id="COG2814">
    <property type="taxonomic scope" value="Bacteria"/>
</dbReference>
<dbReference type="GO" id="GO:0022857">
    <property type="term" value="F:transmembrane transporter activity"/>
    <property type="evidence" value="ECO:0007669"/>
    <property type="project" value="InterPro"/>
</dbReference>
<dbReference type="InterPro" id="IPR036259">
    <property type="entry name" value="MFS_trans_sf"/>
</dbReference>
<dbReference type="STRING" id="1000565.METUNv1_03924"/>
<accession>F5RHX4</accession>
<feature type="transmembrane region" description="Helical" evidence="7">
    <location>
        <begin position="269"/>
        <end position="287"/>
    </location>
</feature>
<dbReference type="PRINTS" id="PR01035">
    <property type="entry name" value="TCRTETA"/>
</dbReference>
<evidence type="ECO:0000313" key="10">
    <source>
        <dbReference type="Proteomes" id="UP000005019"/>
    </source>
</evidence>
<evidence type="ECO:0000256" key="3">
    <source>
        <dbReference type="ARBA" id="ARBA00022475"/>
    </source>
</evidence>
<feature type="transmembrane region" description="Helical" evidence="7">
    <location>
        <begin position="163"/>
        <end position="182"/>
    </location>
</feature>
<dbReference type="OrthoDB" id="9764259at2"/>
<evidence type="ECO:0000256" key="6">
    <source>
        <dbReference type="ARBA" id="ARBA00023136"/>
    </source>
</evidence>
<feature type="transmembrane region" description="Helical" evidence="7">
    <location>
        <begin position="242"/>
        <end position="262"/>
    </location>
</feature>
<dbReference type="GO" id="GO:0005886">
    <property type="term" value="C:plasma membrane"/>
    <property type="evidence" value="ECO:0007669"/>
    <property type="project" value="UniProtKB-SubCell"/>
</dbReference>
<proteinExistence type="predicted"/>
<feature type="transmembrane region" description="Helical" evidence="7">
    <location>
        <begin position="132"/>
        <end position="157"/>
    </location>
</feature>
<organism evidence="9 10">
    <name type="scientific">Methyloversatilis universalis (strain ATCC BAA-1314 / DSM 25237 / JCM 13912 / CCUG 52030 / FAM5)</name>
    <dbReference type="NCBI Taxonomy" id="1000565"/>
    <lineage>
        <taxon>Bacteria</taxon>
        <taxon>Pseudomonadati</taxon>
        <taxon>Pseudomonadota</taxon>
        <taxon>Betaproteobacteria</taxon>
        <taxon>Nitrosomonadales</taxon>
        <taxon>Sterolibacteriaceae</taxon>
        <taxon>Methyloversatilis</taxon>
    </lineage>
</organism>
<dbReference type="PANTHER" id="PTHR23517">
    <property type="entry name" value="RESISTANCE PROTEIN MDTM, PUTATIVE-RELATED-RELATED"/>
    <property type="match status" value="1"/>
</dbReference>
<dbReference type="CDD" id="cd17472">
    <property type="entry name" value="MFS_YajR_like"/>
    <property type="match status" value="1"/>
</dbReference>
<feature type="transmembrane region" description="Helical" evidence="7">
    <location>
        <begin position="76"/>
        <end position="95"/>
    </location>
</feature>
<feature type="domain" description="Major facilitator superfamily (MFS) profile" evidence="8">
    <location>
        <begin position="8"/>
        <end position="385"/>
    </location>
</feature>
<dbReference type="RefSeq" id="WP_008064700.1">
    <property type="nucleotide sequence ID" value="NZ_AFHG01000059.1"/>
</dbReference>
<dbReference type="PROSITE" id="PS50850">
    <property type="entry name" value="MFS"/>
    <property type="match status" value="1"/>
</dbReference>
<dbReference type="InterPro" id="IPR001958">
    <property type="entry name" value="Tet-R_TetA/multi-R_MdtG-like"/>
</dbReference>
<dbReference type="InterPro" id="IPR050171">
    <property type="entry name" value="MFS_Transporters"/>
</dbReference>
<gene>
    <name evidence="9" type="ORF">METUNv1_03924</name>
</gene>
<reference evidence="9 10" key="1">
    <citation type="journal article" date="2011" name="J. Bacteriol.">
        <title>Genome sequence of Methyloversatilis universalis FAM5T, a methylotrophic representative of the order Rhodocyclales.</title>
        <authorList>
            <person name="Kittichotirat W."/>
            <person name="Good N.M."/>
            <person name="Hall R."/>
            <person name="Bringel F."/>
            <person name="Lajus A."/>
            <person name="Medigue C."/>
            <person name="Smalley N.E."/>
            <person name="Beck D."/>
            <person name="Bumgarner R."/>
            <person name="Vuilleumier S."/>
            <person name="Kalyuzhnaya M.G."/>
        </authorList>
    </citation>
    <scope>NUCLEOTIDE SEQUENCE [LARGE SCALE GENOMIC DNA]</scope>
    <source>
        <strain evidence="10">ATCC BAA-1314 / JCM 13912 / FAM5</strain>
    </source>
</reference>
<dbReference type="AlphaFoldDB" id="F5RHX4"/>
<dbReference type="PANTHER" id="PTHR23517:SF2">
    <property type="entry name" value="MULTIDRUG RESISTANCE PROTEIN MDTH"/>
    <property type="match status" value="1"/>
</dbReference>
<dbReference type="Pfam" id="PF07690">
    <property type="entry name" value="MFS_1"/>
    <property type="match status" value="1"/>
</dbReference>
<feature type="transmembrane region" description="Helical" evidence="7">
    <location>
        <begin position="353"/>
        <end position="376"/>
    </location>
</feature>
<dbReference type="Gene3D" id="1.20.1250.20">
    <property type="entry name" value="MFS general substrate transporter like domains"/>
    <property type="match status" value="1"/>
</dbReference>
<dbReference type="Gene3D" id="3.30.70.100">
    <property type="match status" value="1"/>
</dbReference>
<feature type="transmembrane region" description="Helical" evidence="7">
    <location>
        <begin position="43"/>
        <end position="64"/>
    </location>
</feature>
<keyword evidence="3" id="KW-1003">Cell membrane</keyword>
<comment type="subcellular location">
    <subcellularLocation>
        <location evidence="1">Cell membrane</location>
        <topology evidence="1">Multi-pass membrane protein</topology>
    </subcellularLocation>
</comment>
<evidence type="ECO:0000313" key="9">
    <source>
        <dbReference type="EMBL" id="EGK69956.1"/>
    </source>
</evidence>
<evidence type="ECO:0000256" key="4">
    <source>
        <dbReference type="ARBA" id="ARBA00022692"/>
    </source>
</evidence>
<dbReference type="EMBL" id="AFHG01000059">
    <property type="protein sequence ID" value="EGK69956.1"/>
    <property type="molecule type" value="Genomic_DNA"/>
</dbReference>
<evidence type="ECO:0000256" key="1">
    <source>
        <dbReference type="ARBA" id="ARBA00004651"/>
    </source>
</evidence>
<keyword evidence="10" id="KW-1185">Reference proteome</keyword>